<proteinExistence type="predicted"/>
<dbReference type="AlphaFoldDB" id="A0A6H2BZB3"/>
<protein>
    <submittedName>
        <fullName evidence="1">Uncharacterized protein</fullName>
    </submittedName>
</protein>
<dbReference type="RefSeq" id="WP_168695775.1">
    <property type="nucleotide sequence ID" value="NZ_CP051206.1"/>
</dbReference>
<dbReference type="KEGG" id="dfs:HGD76_10775"/>
<accession>A0A6H2BZB3</accession>
<evidence type="ECO:0000313" key="2">
    <source>
        <dbReference type="Proteomes" id="UP000502433"/>
    </source>
</evidence>
<organism evidence="1 2">
    <name type="scientific">Dolichospermum flos-aquae CCAP 1403/13F</name>
    <dbReference type="NCBI Taxonomy" id="315271"/>
    <lineage>
        <taxon>Bacteria</taxon>
        <taxon>Bacillati</taxon>
        <taxon>Cyanobacteriota</taxon>
        <taxon>Cyanophyceae</taxon>
        <taxon>Nostocales</taxon>
        <taxon>Aphanizomenonaceae</taxon>
        <taxon>Dolichospermum</taxon>
    </lineage>
</organism>
<dbReference type="EMBL" id="CP051206">
    <property type="protein sequence ID" value="QJB44587.1"/>
    <property type="molecule type" value="Genomic_DNA"/>
</dbReference>
<name>A0A6H2BZB3_DOLFA</name>
<gene>
    <name evidence="1" type="ORF">HGD76_10775</name>
</gene>
<reference evidence="1 2" key="1">
    <citation type="submission" date="2020-04" db="EMBL/GenBank/DDBJ databases">
        <title>Genome-Wide Identification of 5-Methylcytosine Sites in Bacterial Genomes By High-Throughput Sequencing of MspJI Restriction Fragments.</title>
        <authorList>
            <person name="Wu V."/>
        </authorList>
    </citation>
    <scope>NUCLEOTIDE SEQUENCE [LARGE SCALE GENOMIC DNA]</scope>
    <source>
        <strain evidence="1 2">CCAP 1403/13f</strain>
    </source>
</reference>
<dbReference type="Proteomes" id="UP000502433">
    <property type="component" value="Chromosome"/>
</dbReference>
<reference evidence="1 2" key="2">
    <citation type="submission" date="2020-04" db="EMBL/GenBank/DDBJ databases">
        <authorList>
            <person name="Fomenkov A."/>
            <person name="Anton B.P."/>
            <person name="Roberts R.J."/>
        </authorList>
    </citation>
    <scope>NUCLEOTIDE SEQUENCE [LARGE SCALE GENOMIC DNA]</scope>
    <source>
        <strain evidence="1 2">CCAP 1403/13f</strain>
    </source>
</reference>
<sequence>MIKFFHQIHFTKERSLFFLWDRRSPYLFRERYPILWDGHLARPCIVLSAGKMPTPQEILGYFFYWKSPIIKNNFIKTPTHRIK</sequence>
<evidence type="ECO:0000313" key="1">
    <source>
        <dbReference type="EMBL" id="QJB44587.1"/>
    </source>
</evidence>